<keyword evidence="1" id="KW-0472">Membrane</keyword>
<organism evidence="2 3">
    <name type="scientific">Mycena maculata</name>
    <dbReference type="NCBI Taxonomy" id="230809"/>
    <lineage>
        <taxon>Eukaryota</taxon>
        <taxon>Fungi</taxon>
        <taxon>Dikarya</taxon>
        <taxon>Basidiomycota</taxon>
        <taxon>Agaricomycotina</taxon>
        <taxon>Agaricomycetes</taxon>
        <taxon>Agaricomycetidae</taxon>
        <taxon>Agaricales</taxon>
        <taxon>Marasmiineae</taxon>
        <taxon>Mycenaceae</taxon>
        <taxon>Mycena</taxon>
    </lineage>
</organism>
<accession>A0AAD7NCY5</accession>
<evidence type="ECO:0000256" key="1">
    <source>
        <dbReference type="SAM" id="Phobius"/>
    </source>
</evidence>
<dbReference type="EMBL" id="JARJLG010000065">
    <property type="protein sequence ID" value="KAJ7755056.1"/>
    <property type="molecule type" value="Genomic_DNA"/>
</dbReference>
<keyword evidence="1" id="KW-1133">Transmembrane helix</keyword>
<keyword evidence="1" id="KW-0812">Transmembrane</keyword>
<feature type="transmembrane region" description="Helical" evidence="1">
    <location>
        <begin position="31"/>
        <end position="51"/>
    </location>
</feature>
<protein>
    <submittedName>
        <fullName evidence="2">Uncharacterized protein</fullName>
    </submittedName>
</protein>
<dbReference type="Proteomes" id="UP001215280">
    <property type="component" value="Unassembled WGS sequence"/>
</dbReference>
<name>A0AAD7NCY5_9AGAR</name>
<proteinExistence type="predicted"/>
<sequence>MLEDSPKAPEAPGRGFPLALRNRIQGEQSKICNFILLLSSLLLQVGLPLIVSSNCLGFLVSSDKETRRGLILLRETHWANKSVRIFCVPAPLLILDGSSALFLACRIFLQFTLASSK</sequence>
<feature type="transmembrane region" description="Helical" evidence="1">
    <location>
        <begin position="83"/>
        <end position="109"/>
    </location>
</feature>
<dbReference type="AlphaFoldDB" id="A0AAD7NCY5"/>
<evidence type="ECO:0000313" key="3">
    <source>
        <dbReference type="Proteomes" id="UP001215280"/>
    </source>
</evidence>
<keyword evidence="3" id="KW-1185">Reference proteome</keyword>
<evidence type="ECO:0000313" key="2">
    <source>
        <dbReference type="EMBL" id="KAJ7755056.1"/>
    </source>
</evidence>
<comment type="caution">
    <text evidence="2">The sequence shown here is derived from an EMBL/GenBank/DDBJ whole genome shotgun (WGS) entry which is preliminary data.</text>
</comment>
<gene>
    <name evidence="2" type="ORF">DFH07DRAFT_500196</name>
</gene>
<reference evidence="2" key="1">
    <citation type="submission" date="2023-03" db="EMBL/GenBank/DDBJ databases">
        <title>Massive genome expansion in bonnet fungi (Mycena s.s.) driven by repeated elements and novel gene families across ecological guilds.</title>
        <authorList>
            <consortium name="Lawrence Berkeley National Laboratory"/>
            <person name="Harder C.B."/>
            <person name="Miyauchi S."/>
            <person name="Viragh M."/>
            <person name="Kuo A."/>
            <person name="Thoen E."/>
            <person name="Andreopoulos B."/>
            <person name="Lu D."/>
            <person name="Skrede I."/>
            <person name="Drula E."/>
            <person name="Henrissat B."/>
            <person name="Morin E."/>
            <person name="Kohler A."/>
            <person name="Barry K."/>
            <person name="LaButti K."/>
            <person name="Morin E."/>
            <person name="Salamov A."/>
            <person name="Lipzen A."/>
            <person name="Mereny Z."/>
            <person name="Hegedus B."/>
            <person name="Baldrian P."/>
            <person name="Stursova M."/>
            <person name="Weitz H."/>
            <person name="Taylor A."/>
            <person name="Grigoriev I.V."/>
            <person name="Nagy L.G."/>
            <person name="Martin F."/>
            <person name="Kauserud H."/>
        </authorList>
    </citation>
    <scope>NUCLEOTIDE SEQUENCE</scope>
    <source>
        <strain evidence="2">CBHHK188m</strain>
    </source>
</reference>